<dbReference type="Proteomes" id="UP000179797">
    <property type="component" value="Unassembled WGS sequence"/>
</dbReference>
<dbReference type="SUPFAM" id="SSF51430">
    <property type="entry name" value="NAD(P)-linked oxidoreductase"/>
    <property type="match status" value="1"/>
</dbReference>
<gene>
    <name evidence="2" type="ORF">NH26_07315</name>
</gene>
<sequence>MISIVPFGKTNKYTSRVGLGLAALGRPGYINLGHGNDLKNNYQIDHMQQKCVDMLNLAHDKGIRYFDAARSYGKAEQFLNKWIASKQEHQAVIGSKWGYEYTAEWNVNAEHHEIKNHNLQLLKQQWGESINLLHDHLDVYHIHSATVGSAVLENEEVINQLWNIKNEGVIIGLSLSGTQQSDTLSKALEIQRDGEHLFQSVQATYNILERSAGKMLQEAKYQGWGVIIKEVFANGRLTNRNQEPAFESALQKLQFIAQKHQVDVDAIAMAFVLSQPWVSVALSGATTEEMLTSNLKGLDIKLDLMDFQMLDEIQEESNDYWTKRSALEWN</sequence>
<dbReference type="AlphaFoldDB" id="A0A1S1YZ15"/>
<dbReference type="InterPro" id="IPR036812">
    <property type="entry name" value="NAD(P)_OxRdtase_dom_sf"/>
</dbReference>
<dbReference type="OrthoDB" id="9773828at2"/>
<dbReference type="PANTHER" id="PTHR43312:SF1">
    <property type="entry name" value="NADP-DEPENDENT OXIDOREDUCTASE DOMAIN-CONTAINING PROTEIN"/>
    <property type="match status" value="1"/>
</dbReference>
<dbReference type="InterPro" id="IPR023210">
    <property type="entry name" value="NADP_OxRdtase_dom"/>
</dbReference>
<reference evidence="2 3" key="1">
    <citation type="journal article" date="2012" name="Int. J. Syst. Evol. Microbiol.">
        <title>Flammeovirga pacifica sp. nov., isolated from deep-sea sediment.</title>
        <authorList>
            <person name="Xu H."/>
            <person name="Fu Y."/>
            <person name="Yang N."/>
            <person name="Ding Z."/>
            <person name="Lai Q."/>
            <person name="Zeng R."/>
        </authorList>
    </citation>
    <scope>NUCLEOTIDE SEQUENCE [LARGE SCALE GENOMIC DNA]</scope>
    <source>
        <strain evidence="3">DSM 24597 / LMG 26175 / WPAGA1</strain>
    </source>
</reference>
<comment type="caution">
    <text evidence="2">The sequence shown here is derived from an EMBL/GenBank/DDBJ whole genome shotgun (WGS) entry which is preliminary data.</text>
</comment>
<feature type="domain" description="NADP-dependent oxidoreductase" evidence="1">
    <location>
        <begin position="49"/>
        <end position="314"/>
    </location>
</feature>
<keyword evidence="3" id="KW-1185">Reference proteome</keyword>
<evidence type="ECO:0000313" key="3">
    <source>
        <dbReference type="Proteomes" id="UP000179797"/>
    </source>
</evidence>
<organism evidence="2 3">
    <name type="scientific">Flammeovirga pacifica</name>
    <dbReference type="NCBI Taxonomy" id="915059"/>
    <lineage>
        <taxon>Bacteria</taxon>
        <taxon>Pseudomonadati</taxon>
        <taxon>Bacteroidota</taxon>
        <taxon>Cytophagia</taxon>
        <taxon>Cytophagales</taxon>
        <taxon>Flammeovirgaceae</taxon>
        <taxon>Flammeovirga</taxon>
    </lineage>
</organism>
<proteinExistence type="predicted"/>
<protein>
    <recommendedName>
        <fullName evidence="1">NADP-dependent oxidoreductase domain-containing protein</fullName>
    </recommendedName>
</protein>
<accession>A0A1S1YZ15</accession>
<dbReference type="Gene3D" id="3.20.20.100">
    <property type="entry name" value="NADP-dependent oxidoreductase domain"/>
    <property type="match status" value="1"/>
</dbReference>
<dbReference type="STRING" id="915059.NH26_07315"/>
<dbReference type="PANTHER" id="PTHR43312">
    <property type="entry name" value="D-THREO-ALDOSE 1-DEHYDROGENASE"/>
    <property type="match status" value="1"/>
</dbReference>
<evidence type="ECO:0000259" key="1">
    <source>
        <dbReference type="Pfam" id="PF00248"/>
    </source>
</evidence>
<evidence type="ECO:0000313" key="2">
    <source>
        <dbReference type="EMBL" id="OHX66173.1"/>
    </source>
</evidence>
<dbReference type="Pfam" id="PF00248">
    <property type="entry name" value="Aldo_ket_red"/>
    <property type="match status" value="1"/>
</dbReference>
<dbReference type="EMBL" id="JRYR02000001">
    <property type="protein sequence ID" value="OHX66173.1"/>
    <property type="molecule type" value="Genomic_DNA"/>
</dbReference>
<dbReference type="RefSeq" id="WP_044218448.1">
    <property type="nucleotide sequence ID" value="NZ_JRYR02000001.1"/>
</dbReference>
<dbReference type="CDD" id="cd19098">
    <property type="entry name" value="AKR_unchar"/>
    <property type="match status" value="1"/>
</dbReference>
<name>A0A1S1YZ15_FLAPC</name>
<dbReference type="InterPro" id="IPR053135">
    <property type="entry name" value="AKR2_Oxidoreductase"/>
</dbReference>